<dbReference type="InterPro" id="IPR006311">
    <property type="entry name" value="TAT_signal"/>
</dbReference>
<dbReference type="SUPFAM" id="SSF53850">
    <property type="entry name" value="Periplasmic binding protein-like II"/>
    <property type="match status" value="1"/>
</dbReference>
<dbReference type="Pfam" id="PF00497">
    <property type="entry name" value="SBP_bac_3"/>
    <property type="match status" value="1"/>
</dbReference>
<dbReference type="Gene3D" id="3.40.190.10">
    <property type="entry name" value="Periplasmic binding protein-like II"/>
    <property type="match status" value="2"/>
</dbReference>
<reference evidence="4" key="1">
    <citation type="journal article" date="2019" name="Int. J. Syst. Evol. Microbiol.">
        <title>The Global Catalogue of Microorganisms (GCM) 10K type strain sequencing project: providing services to taxonomists for standard genome sequencing and annotation.</title>
        <authorList>
            <consortium name="The Broad Institute Genomics Platform"/>
            <consortium name="The Broad Institute Genome Sequencing Center for Infectious Disease"/>
            <person name="Wu L."/>
            <person name="Ma J."/>
        </authorList>
    </citation>
    <scope>NUCLEOTIDE SEQUENCE [LARGE SCALE GENOMIC DNA]</scope>
    <source>
        <strain evidence="4">JCM 17906</strain>
    </source>
</reference>
<evidence type="ECO:0000313" key="4">
    <source>
        <dbReference type="Proteomes" id="UP001501598"/>
    </source>
</evidence>
<dbReference type="NCBIfam" id="TIGR02995">
    <property type="entry name" value="ectoine_ehuB"/>
    <property type="match status" value="1"/>
</dbReference>
<comment type="caution">
    <text evidence="3">The sequence shown here is derived from an EMBL/GenBank/DDBJ whole genome shotgun (WGS) entry which is preliminary data.</text>
</comment>
<name>A0ABP8RIQ6_9PSEU</name>
<evidence type="ECO:0000259" key="2">
    <source>
        <dbReference type="SMART" id="SM00062"/>
    </source>
</evidence>
<accession>A0ABP8RIQ6</accession>
<dbReference type="Proteomes" id="UP001501598">
    <property type="component" value="Unassembled WGS sequence"/>
</dbReference>
<protein>
    <submittedName>
        <fullName evidence="3">Ectoine/hydroxyectoine ABC transporter substrate-binding protein EhuB</fullName>
    </submittedName>
</protein>
<dbReference type="RefSeq" id="WP_345413293.1">
    <property type="nucleotide sequence ID" value="NZ_BAABGT010000016.1"/>
</dbReference>
<dbReference type="PROSITE" id="PS51318">
    <property type="entry name" value="TAT"/>
    <property type="match status" value="1"/>
</dbReference>
<gene>
    <name evidence="3" type="primary">ehuB_1</name>
    <name evidence="3" type="ORF">GCM10023175_10700</name>
</gene>
<organism evidence="3 4">
    <name type="scientific">Pseudonocardia xishanensis</name>
    <dbReference type="NCBI Taxonomy" id="630995"/>
    <lineage>
        <taxon>Bacteria</taxon>
        <taxon>Bacillati</taxon>
        <taxon>Actinomycetota</taxon>
        <taxon>Actinomycetes</taxon>
        <taxon>Pseudonocardiales</taxon>
        <taxon>Pseudonocardiaceae</taxon>
        <taxon>Pseudonocardia</taxon>
    </lineage>
</organism>
<sequence length="302" mass="31276">MSGSSWTRREFFRRSAVAGAVAIGGPALLAACTQVPQSGGTAQSTLDRVKAAGTIKVGIANEAPYGFTDASGKVTGESVEVGRAVLRNLGVTDLQATTVDFGSLIPALNANQFDMVTAGMFINPERCKSAAFSVPDYTAPTAFLVPVGNPQGIATFDDIVAKNLRLAVLSGAVEQGYAQSSGVPDSQIQVFDAQNTLLQAVTSNRVDAAALTNISLNDVVAKNPGSGVEVTKGFFPVIDGAPTVSAGAFVFRPADADFVTAFNTELTKLHQSGQWLQIAQPFGFNADNLPAADVTTEKLCAA</sequence>
<dbReference type="CDD" id="cd01002">
    <property type="entry name" value="PBP2_Ehub_like"/>
    <property type="match status" value="1"/>
</dbReference>
<evidence type="ECO:0000256" key="1">
    <source>
        <dbReference type="ARBA" id="ARBA00022729"/>
    </source>
</evidence>
<dbReference type="EMBL" id="BAABGT010000016">
    <property type="protein sequence ID" value="GAA4539430.1"/>
    <property type="molecule type" value="Genomic_DNA"/>
</dbReference>
<dbReference type="SMART" id="SM00062">
    <property type="entry name" value="PBPb"/>
    <property type="match status" value="1"/>
</dbReference>
<dbReference type="PANTHER" id="PTHR35936">
    <property type="entry name" value="MEMBRANE-BOUND LYTIC MUREIN TRANSGLYCOSYLASE F"/>
    <property type="match status" value="1"/>
</dbReference>
<keyword evidence="4" id="KW-1185">Reference proteome</keyword>
<dbReference type="InterPro" id="IPR014337">
    <property type="entry name" value="Ectoine_EhuB"/>
</dbReference>
<dbReference type="PANTHER" id="PTHR35936:SF17">
    <property type="entry name" value="ARGININE-BINDING EXTRACELLULAR PROTEIN ARTP"/>
    <property type="match status" value="1"/>
</dbReference>
<keyword evidence="1" id="KW-0732">Signal</keyword>
<dbReference type="InterPro" id="IPR001638">
    <property type="entry name" value="Solute-binding_3/MltF_N"/>
</dbReference>
<evidence type="ECO:0000313" key="3">
    <source>
        <dbReference type="EMBL" id="GAA4539430.1"/>
    </source>
</evidence>
<feature type="domain" description="Solute-binding protein family 3/N-terminal" evidence="2">
    <location>
        <begin position="54"/>
        <end position="286"/>
    </location>
</feature>
<proteinExistence type="predicted"/>